<sequence length="778" mass="82806">MGKIKKLLINHGEKIGMAVVALIVLAGLAGTDWVPYDGTPGAITQKVSEAEAKWVPAQWPEEEATQFTIKPEDEPKAIVAAHIGNAMPLSEFMLTQKFARSPYEQTAPLKNPEWMKLEAPIANGGRVLLAVVDEEYQKEMELFQQGLGPDGKPLPTGTLPGGRNPMDDNIPDEFRQRPTQALGGIGAEGVTPGMAPGMVPGAEGLTPGGPAGRGRRGRGAAATPEAMPGDPYAAGMMEGMGMPGAAGGGLPAGQTGRGFHYISVRAVFPLREQIYKVAEATNVQPQQGGINLEILDYQIERQTKQESGDPWGGPWEPVDINTSADVLTKMSVGLEPDVVYTSLTDPAMTMPLPARVSGQWMKDVTHPRIEKFTLTPEQIQQEVRFQQEALRRLEELKKELPPPPAQKAGWSNLVISGSQLTGAVMGGGAYGGGLGGMGGYAMPEMSMGGGMGAEMGGMSPYGAGGGTIGAPGTGKPAPKVKSIEELLNMKDKDLAKELADYVDKVVTAAGELLLFRYIDFSVEPGKTYRYRARLVFRNPNFGRSAEAAGGDTTVVTGETRTSDWCEPTTPEMVQKDQQTFVTDVRSAPGTAYPTPQLNVFQWDAKLGSLQQAVLNVKLGQTISGKARIDVLDPAKASFETKEYAFQSTDYVVDAQPDVQLEASAHPDVKAVGGSRGDLMLPEQVLVALSEGGVSILDPSVSRAAEQASKRNLELQNEYWKNLKESQNAATDPLAAGSAEAGVAGEMMYEGGYGMSGRGLSPLSSRNKKNRRPAIPMGP</sequence>
<feature type="region of interest" description="Disordered" evidence="1">
    <location>
        <begin position="753"/>
        <end position="778"/>
    </location>
</feature>
<reference evidence="2 3" key="1">
    <citation type="submission" date="2019-02" db="EMBL/GenBank/DDBJ databases">
        <title>Deep-cultivation of Planctomycetes and their phenomic and genomic characterization uncovers novel biology.</title>
        <authorList>
            <person name="Wiegand S."/>
            <person name="Jogler M."/>
            <person name="Boedeker C."/>
            <person name="Pinto D."/>
            <person name="Vollmers J."/>
            <person name="Rivas-Marin E."/>
            <person name="Kohn T."/>
            <person name="Peeters S.H."/>
            <person name="Heuer A."/>
            <person name="Rast P."/>
            <person name="Oberbeckmann S."/>
            <person name="Bunk B."/>
            <person name="Jeske O."/>
            <person name="Meyerdierks A."/>
            <person name="Storesund J.E."/>
            <person name="Kallscheuer N."/>
            <person name="Luecker S."/>
            <person name="Lage O.M."/>
            <person name="Pohl T."/>
            <person name="Merkel B.J."/>
            <person name="Hornburger P."/>
            <person name="Mueller R.-W."/>
            <person name="Bruemmer F."/>
            <person name="Labrenz M."/>
            <person name="Spormann A.M."/>
            <person name="Op den Camp H."/>
            <person name="Overmann J."/>
            <person name="Amann R."/>
            <person name="Jetten M.S.M."/>
            <person name="Mascher T."/>
            <person name="Medema M.H."/>
            <person name="Devos D.P."/>
            <person name="Kaster A.-K."/>
            <person name="Ovreas L."/>
            <person name="Rohde M."/>
            <person name="Galperin M.Y."/>
            <person name="Jogler C."/>
        </authorList>
    </citation>
    <scope>NUCLEOTIDE SEQUENCE [LARGE SCALE GENOMIC DNA]</scope>
    <source>
        <strain evidence="2 3">Pan44</strain>
    </source>
</reference>
<dbReference type="KEGG" id="ccos:Pan44_11500"/>
<keyword evidence="3" id="KW-1185">Reference proteome</keyword>
<dbReference type="RefSeq" id="WP_145028090.1">
    <property type="nucleotide sequence ID" value="NZ_CP036271.1"/>
</dbReference>
<dbReference type="EMBL" id="CP036271">
    <property type="protein sequence ID" value="QDT53135.1"/>
    <property type="molecule type" value="Genomic_DNA"/>
</dbReference>
<organism evidence="2 3">
    <name type="scientific">Caulifigura coniformis</name>
    <dbReference type="NCBI Taxonomy" id="2527983"/>
    <lineage>
        <taxon>Bacteria</taxon>
        <taxon>Pseudomonadati</taxon>
        <taxon>Planctomycetota</taxon>
        <taxon>Planctomycetia</taxon>
        <taxon>Planctomycetales</taxon>
        <taxon>Planctomycetaceae</taxon>
        <taxon>Caulifigura</taxon>
    </lineage>
</organism>
<dbReference type="AlphaFoldDB" id="A0A517SAH3"/>
<evidence type="ECO:0000313" key="3">
    <source>
        <dbReference type="Proteomes" id="UP000315700"/>
    </source>
</evidence>
<dbReference type="InParanoid" id="A0A517SAH3"/>
<feature type="region of interest" description="Disordered" evidence="1">
    <location>
        <begin position="206"/>
        <end position="227"/>
    </location>
</feature>
<name>A0A517SAH3_9PLAN</name>
<gene>
    <name evidence="2" type="ORF">Pan44_11500</name>
</gene>
<protein>
    <submittedName>
        <fullName evidence="2">Uncharacterized protein</fullName>
    </submittedName>
</protein>
<dbReference type="OrthoDB" id="258914at2"/>
<dbReference type="Proteomes" id="UP000315700">
    <property type="component" value="Chromosome"/>
</dbReference>
<proteinExistence type="predicted"/>
<evidence type="ECO:0000256" key="1">
    <source>
        <dbReference type="SAM" id="MobiDB-lite"/>
    </source>
</evidence>
<evidence type="ECO:0000313" key="2">
    <source>
        <dbReference type="EMBL" id="QDT53135.1"/>
    </source>
</evidence>
<accession>A0A517SAH3</accession>